<organism evidence="1 2">
    <name type="scientific">Mycolicibacterium frederiksbergense</name>
    <dbReference type="NCBI Taxonomy" id="117567"/>
    <lineage>
        <taxon>Bacteria</taxon>
        <taxon>Bacillati</taxon>
        <taxon>Actinomycetota</taxon>
        <taxon>Actinomycetes</taxon>
        <taxon>Mycobacteriales</taxon>
        <taxon>Mycobacteriaceae</taxon>
        <taxon>Mycolicibacterium</taxon>
    </lineage>
</organism>
<dbReference type="EMBL" id="CP038798">
    <property type="protein sequence ID" value="QIV79874.1"/>
    <property type="molecule type" value="Genomic_DNA"/>
</dbReference>
<name>A0A6H0RY62_9MYCO</name>
<dbReference type="Proteomes" id="UP000501849">
    <property type="component" value="Plasmid unnamed2"/>
</dbReference>
<evidence type="ECO:0000313" key="1">
    <source>
        <dbReference type="EMBL" id="QIV79874.1"/>
    </source>
</evidence>
<sequence length="318" mass="33304">MAAAVVVAIVVVIGVVSLSGNGTDGGGDKSGPDSSLSASDTAKAYLEALSSGDAAKALSFGLAQPSTTELLTDDILRKQNAKMPISNIRILDEDKALAGIGQTTVHVAVNFGQVVDDAKIDLKQDSDQVWKLETAAIKIDFLSKPDKGSAEETVTIFGKDFKNGALYVFPGYLDVASSNEYLTVTSEPVLLEGLRTYMSTSLDPEIKFNDEGRQAIQQQLVAAFANCQGSNLLAPPNCPTKVGFSDAVDGTVNWGPADLSEVNIGDLSPWDMTVLLSGKAKIPLSYRTTSGDTKQGTANAYIGGAADVSKTPPALNLR</sequence>
<dbReference type="KEGG" id="mfre:EXE63_02390"/>
<proteinExistence type="predicted"/>
<dbReference type="AlphaFoldDB" id="A0A6H0RY62"/>
<protein>
    <recommendedName>
        <fullName evidence="3">DUF4878 domain-containing protein</fullName>
    </recommendedName>
</protein>
<keyword evidence="2" id="KW-1185">Reference proteome</keyword>
<reference evidence="1 2" key="1">
    <citation type="submission" date="2019-04" db="EMBL/GenBank/DDBJ databases">
        <title>Draft, Whole-Genome Sequence of the Anthracene-degrading Mycobacterium frederiksbergense LB501T, Isolated from a Polycyclic Aromatic Hydrocarbon (PAH)-Contaminated Soil.</title>
        <authorList>
            <person name="Augelletti F."/>
        </authorList>
    </citation>
    <scope>NUCLEOTIDE SEQUENCE [LARGE SCALE GENOMIC DNA]</scope>
    <source>
        <strain evidence="1 2">LB 501T</strain>
        <plasmid evidence="1 2">unnamed2</plasmid>
    </source>
</reference>
<accession>A0A6H0RY62</accession>
<dbReference type="RefSeq" id="WP_168140601.1">
    <property type="nucleotide sequence ID" value="NZ_CP038798.1"/>
</dbReference>
<geneLocation type="plasmid" evidence="1 2">
    <name>unnamed2</name>
</geneLocation>
<keyword evidence="1" id="KW-0614">Plasmid</keyword>
<evidence type="ECO:0000313" key="2">
    <source>
        <dbReference type="Proteomes" id="UP000501849"/>
    </source>
</evidence>
<evidence type="ECO:0008006" key="3">
    <source>
        <dbReference type="Google" id="ProtNLM"/>
    </source>
</evidence>
<gene>
    <name evidence="1" type="ORF">EXE63_02390</name>
</gene>